<evidence type="ECO:0000313" key="1">
    <source>
        <dbReference type="EMBL" id="MDU0241051.1"/>
    </source>
</evidence>
<comment type="caution">
    <text evidence="1">The sequence shown here is derived from an EMBL/GenBank/DDBJ whole genome shotgun (WGS) entry which is preliminary data.</text>
</comment>
<dbReference type="Proteomes" id="UP001181239">
    <property type="component" value="Unassembled WGS sequence"/>
</dbReference>
<evidence type="ECO:0000313" key="2">
    <source>
        <dbReference type="Proteomes" id="UP001181239"/>
    </source>
</evidence>
<dbReference type="EMBL" id="JAWDET010000006">
    <property type="protein sequence ID" value="MDU0241051.1"/>
    <property type="molecule type" value="Genomic_DNA"/>
</dbReference>
<reference evidence="1" key="1">
    <citation type="submission" date="2023-10" db="EMBL/GenBank/DDBJ databases">
        <title>Genome of Potential pathogenic bacteria in Crohn's disease.</title>
        <authorList>
            <person name="Rodriguez-Palacios A."/>
        </authorList>
    </citation>
    <scope>NUCLEOTIDE SEQUENCE</scope>
    <source>
        <strain evidence="1">CavFT-hAR11</strain>
    </source>
</reference>
<proteinExistence type="predicted"/>
<dbReference type="AlphaFoldDB" id="A0AAE4I9A3"/>
<accession>A0AAE4I9A3</accession>
<name>A0AAE4I9A3_PHOVU</name>
<protein>
    <submittedName>
        <fullName evidence="1">Uncharacterized protein</fullName>
    </submittedName>
</protein>
<sequence length="52" mass="5992">MEKPKNTILLSSFPFLMMNLDSSPEEGFFGVYNTISQYADTIYNSNSMFVDR</sequence>
<organism evidence="1 2">
    <name type="scientific">Phocaeicola vulgatus</name>
    <name type="common">Bacteroides vulgatus</name>
    <dbReference type="NCBI Taxonomy" id="821"/>
    <lineage>
        <taxon>Bacteria</taxon>
        <taxon>Pseudomonadati</taxon>
        <taxon>Bacteroidota</taxon>
        <taxon>Bacteroidia</taxon>
        <taxon>Bacteroidales</taxon>
        <taxon>Bacteroidaceae</taxon>
        <taxon>Phocaeicola</taxon>
    </lineage>
</organism>
<dbReference type="RefSeq" id="WP_181980449.1">
    <property type="nucleotide sequence ID" value="NZ_JAKKWW010000043.1"/>
</dbReference>
<gene>
    <name evidence="1" type="ORF">RVH43_10620</name>
</gene>